<dbReference type="Gene3D" id="2.30.30.40">
    <property type="entry name" value="SH3 Domains"/>
    <property type="match status" value="1"/>
</dbReference>
<gene>
    <name evidence="2" type="ORF">DC430_23675</name>
</gene>
<reference evidence="2 3" key="1">
    <citation type="submission" date="2018-04" db="EMBL/GenBank/DDBJ databases">
        <authorList>
            <person name="Hagen T."/>
        </authorList>
    </citation>
    <scope>NUCLEOTIDE SEQUENCE [LARGE SCALE GENOMIC DNA]</scope>
    <source>
        <strain evidence="2 3">TPD7009</strain>
    </source>
</reference>
<dbReference type="InterPro" id="IPR003646">
    <property type="entry name" value="SH3-like_bac-type"/>
</dbReference>
<sequence>MAKTAQCLERQLAERAEPRFVQGKSVALRQAPNARASVLDRLNLGKQVMVLAREGQWSRVSDDLTRREGWVATRFLSDDEPVAKREAPEVKQTVEVKPKNSPSIIIQRIIAESIAGYPGTCACPYSTDRRGRKCGSRSAYSKPRGYSPICFAGDVSRSMIEAYN</sequence>
<dbReference type="EMBL" id="QDFR01000017">
    <property type="protein sequence ID" value="PVE49844.1"/>
    <property type="molecule type" value="Genomic_DNA"/>
</dbReference>
<feature type="domain" description="SH3b" evidence="1">
    <location>
        <begin position="25"/>
        <end position="77"/>
    </location>
</feature>
<dbReference type="AlphaFoldDB" id="A0AA92BYZ6"/>
<evidence type="ECO:0000313" key="2">
    <source>
        <dbReference type="EMBL" id="PVE49844.1"/>
    </source>
</evidence>
<proteinExistence type="predicted"/>
<evidence type="ECO:0000313" key="3">
    <source>
        <dbReference type="Proteomes" id="UP000244335"/>
    </source>
</evidence>
<name>A0AA92BYZ6_RHIRH</name>
<protein>
    <recommendedName>
        <fullName evidence="1">SH3b domain-containing protein</fullName>
    </recommendedName>
</protein>
<dbReference type="Proteomes" id="UP000244335">
    <property type="component" value="Unassembled WGS sequence"/>
</dbReference>
<dbReference type="RefSeq" id="WP_116494927.1">
    <property type="nucleotide sequence ID" value="NZ_QDFR01000017.1"/>
</dbReference>
<accession>A0AA92BYZ6</accession>
<dbReference type="Pfam" id="PF08239">
    <property type="entry name" value="SH3_3"/>
    <property type="match status" value="1"/>
</dbReference>
<evidence type="ECO:0000259" key="1">
    <source>
        <dbReference type="Pfam" id="PF08239"/>
    </source>
</evidence>
<comment type="caution">
    <text evidence="2">The sequence shown here is derived from an EMBL/GenBank/DDBJ whole genome shotgun (WGS) entry which is preliminary data.</text>
</comment>
<organism evidence="2 3">
    <name type="scientific">Rhizobium rhizogenes</name>
    <name type="common">Agrobacterium rhizogenes</name>
    <dbReference type="NCBI Taxonomy" id="359"/>
    <lineage>
        <taxon>Bacteria</taxon>
        <taxon>Pseudomonadati</taxon>
        <taxon>Pseudomonadota</taxon>
        <taxon>Alphaproteobacteria</taxon>
        <taxon>Hyphomicrobiales</taxon>
        <taxon>Rhizobiaceae</taxon>
        <taxon>Rhizobium/Agrobacterium group</taxon>
        <taxon>Rhizobium</taxon>
    </lineage>
</organism>